<gene>
    <name evidence="2" type="ORF">GCM10009789_86860</name>
</gene>
<evidence type="ECO:0000313" key="2">
    <source>
        <dbReference type="EMBL" id="GAA1619833.1"/>
    </source>
</evidence>
<dbReference type="PANTHER" id="PTHR37017">
    <property type="entry name" value="AB HYDROLASE-1 DOMAIN-CONTAINING PROTEIN-RELATED"/>
    <property type="match status" value="1"/>
</dbReference>
<proteinExistence type="predicted"/>
<organism evidence="2 3">
    <name type="scientific">Kribbella sancticallisti</name>
    <dbReference type="NCBI Taxonomy" id="460087"/>
    <lineage>
        <taxon>Bacteria</taxon>
        <taxon>Bacillati</taxon>
        <taxon>Actinomycetota</taxon>
        <taxon>Actinomycetes</taxon>
        <taxon>Propionibacteriales</taxon>
        <taxon>Kribbellaceae</taxon>
        <taxon>Kribbella</taxon>
    </lineage>
</organism>
<reference evidence="3" key="1">
    <citation type="journal article" date="2019" name="Int. J. Syst. Evol. Microbiol.">
        <title>The Global Catalogue of Microorganisms (GCM) 10K type strain sequencing project: providing services to taxonomists for standard genome sequencing and annotation.</title>
        <authorList>
            <consortium name="The Broad Institute Genomics Platform"/>
            <consortium name="The Broad Institute Genome Sequencing Center for Infectious Disease"/>
            <person name="Wu L."/>
            <person name="Ma J."/>
        </authorList>
    </citation>
    <scope>NUCLEOTIDE SEQUENCE [LARGE SCALE GENOMIC DNA]</scope>
    <source>
        <strain evidence="3">JCM 14969</strain>
    </source>
</reference>
<sequence>MAVDLPIDDRLAGWGEYADTVVHAVGDRREVVVVGHSLGGFTAPLVCGRIPVDLLVLVAAMIPAPGELFSDWWTNTGYESSGPDDVFYYDVPPALAAEASRRERDEASAALQQPWPLESWPDTPTRYLLCRDDRMFPAEWARRHARERLGIEPDEIDGGHYPALARPRQLVDRLVAYAAELPSVNLS</sequence>
<protein>
    <submittedName>
        <fullName evidence="2">Alpha/beta fold hydrolase</fullName>
    </submittedName>
</protein>
<dbReference type="Proteomes" id="UP001500393">
    <property type="component" value="Unassembled WGS sequence"/>
</dbReference>
<dbReference type="InterPro" id="IPR029058">
    <property type="entry name" value="AB_hydrolase_fold"/>
</dbReference>
<dbReference type="InterPro" id="IPR000073">
    <property type="entry name" value="AB_hydrolase_1"/>
</dbReference>
<dbReference type="PANTHER" id="PTHR37017:SF11">
    <property type="entry name" value="ESTERASE_LIPASE_THIOESTERASE DOMAIN-CONTAINING PROTEIN"/>
    <property type="match status" value="1"/>
</dbReference>
<dbReference type="SUPFAM" id="SSF53474">
    <property type="entry name" value="alpha/beta-Hydrolases"/>
    <property type="match status" value="1"/>
</dbReference>
<comment type="caution">
    <text evidence="2">The sequence shown here is derived from an EMBL/GenBank/DDBJ whole genome shotgun (WGS) entry which is preliminary data.</text>
</comment>
<evidence type="ECO:0000259" key="1">
    <source>
        <dbReference type="Pfam" id="PF12697"/>
    </source>
</evidence>
<dbReference type="GO" id="GO:0016787">
    <property type="term" value="F:hydrolase activity"/>
    <property type="evidence" value="ECO:0007669"/>
    <property type="project" value="UniProtKB-KW"/>
</dbReference>
<evidence type="ECO:0000313" key="3">
    <source>
        <dbReference type="Proteomes" id="UP001500393"/>
    </source>
</evidence>
<dbReference type="Pfam" id="PF12697">
    <property type="entry name" value="Abhydrolase_6"/>
    <property type="match status" value="1"/>
</dbReference>
<keyword evidence="2" id="KW-0378">Hydrolase</keyword>
<feature type="domain" description="AB hydrolase-1" evidence="1">
    <location>
        <begin position="3"/>
        <end position="172"/>
    </location>
</feature>
<accession>A0ABP4QWX9</accession>
<name>A0ABP4QWX9_9ACTN</name>
<dbReference type="Gene3D" id="3.40.50.1820">
    <property type="entry name" value="alpha/beta hydrolase"/>
    <property type="match status" value="1"/>
</dbReference>
<keyword evidence="3" id="KW-1185">Reference proteome</keyword>
<dbReference type="InterPro" id="IPR052897">
    <property type="entry name" value="Sec-Metab_Biosynth_Hydrolase"/>
</dbReference>
<dbReference type="EMBL" id="BAAAOS010000073">
    <property type="protein sequence ID" value="GAA1619833.1"/>
    <property type="molecule type" value="Genomic_DNA"/>
</dbReference>